<dbReference type="KEGG" id="moj:D7D94_12570"/>
<protein>
    <submittedName>
        <fullName evidence="1">Uncharacterized protein</fullName>
    </submittedName>
</protein>
<gene>
    <name evidence="1" type="ORF">D7D94_12570</name>
</gene>
<evidence type="ECO:0000313" key="2">
    <source>
        <dbReference type="Proteomes" id="UP000422989"/>
    </source>
</evidence>
<dbReference type="RefSeq" id="WP_156242952.1">
    <property type="nucleotide sequence ID" value="NZ_BAAAZL010000003.1"/>
</dbReference>
<keyword evidence="2" id="KW-1185">Reference proteome</keyword>
<accession>A0A6I6DTV1</accession>
<reference evidence="1 2" key="1">
    <citation type="submission" date="2018-09" db="EMBL/GenBank/DDBJ databases">
        <title>Whole genome sequencing of Microbacterium oryzae strain MB-10T.</title>
        <authorList>
            <person name="Das S.K."/>
        </authorList>
    </citation>
    <scope>NUCLEOTIDE SEQUENCE [LARGE SCALE GENOMIC DNA]</scope>
    <source>
        <strain evidence="1 2">MB-10</strain>
    </source>
</reference>
<name>A0A6I6DTV1_9MICO</name>
<dbReference type="EMBL" id="CP032550">
    <property type="protein sequence ID" value="QGU28412.1"/>
    <property type="molecule type" value="Genomic_DNA"/>
</dbReference>
<dbReference type="OrthoDB" id="3620697at2"/>
<organism evidence="1 2">
    <name type="scientific">Microbacterium oryzae</name>
    <dbReference type="NCBI Taxonomy" id="743009"/>
    <lineage>
        <taxon>Bacteria</taxon>
        <taxon>Bacillati</taxon>
        <taxon>Actinomycetota</taxon>
        <taxon>Actinomycetes</taxon>
        <taxon>Micrococcales</taxon>
        <taxon>Microbacteriaceae</taxon>
        <taxon>Microbacterium</taxon>
    </lineage>
</organism>
<dbReference type="Proteomes" id="UP000422989">
    <property type="component" value="Chromosome"/>
</dbReference>
<sequence>MDSTTGTIVAVVGPGADDVLASADVLGGVSALSLRGSEPAIASHRISASGTPWVVHDADPLEHVASAWIEFFQERATLGALEAEIDDALGQFERGHALMPDYYLVLEPDDAPEIWRHWWCGALGYRAPRRVLPIHASSGADALRRMLRSLPTSRPWPDPANWLPGLAMQIPDRVGLRDRVAPPDSTAS</sequence>
<evidence type="ECO:0000313" key="1">
    <source>
        <dbReference type="EMBL" id="QGU28412.1"/>
    </source>
</evidence>
<dbReference type="AlphaFoldDB" id="A0A6I6DTV1"/>
<proteinExistence type="predicted"/>